<evidence type="ECO:0000313" key="3">
    <source>
        <dbReference type="Proteomes" id="UP001279734"/>
    </source>
</evidence>
<sequence>MGCDLSCPHLYKHWVNSLLFCTRLVVEVLRMVIVPIFLLRIIFPLSAVLRINPRDGKHFQICFSLSLPFAPLISPCQFLIK</sequence>
<organism evidence="2 3">
    <name type="scientific">Nepenthes gracilis</name>
    <name type="common">Slender pitcher plant</name>
    <dbReference type="NCBI Taxonomy" id="150966"/>
    <lineage>
        <taxon>Eukaryota</taxon>
        <taxon>Viridiplantae</taxon>
        <taxon>Streptophyta</taxon>
        <taxon>Embryophyta</taxon>
        <taxon>Tracheophyta</taxon>
        <taxon>Spermatophyta</taxon>
        <taxon>Magnoliopsida</taxon>
        <taxon>eudicotyledons</taxon>
        <taxon>Gunneridae</taxon>
        <taxon>Pentapetalae</taxon>
        <taxon>Caryophyllales</taxon>
        <taxon>Nepenthaceae</taxon>
        <taxon>Nepenthes</taxon>
    </lineage>
</organism>
<keyword evidence="1" id="KW-0812">Transmembrane</keyword>
<keyword evidence="1" id="KW-1133">Transmembrane helix</keyword>
<gene>
    <name evidence="2" type="ORF">Nepgr_013881</name>
</gene>
<reference evidence="2" key="1">
    <citation type="submission" date="2023-05" db="EMBL/GenBank/DDBJ databases">
        <title>Nepenthes gracilis genome sequencing.</title>
        <authorList>
            <person name="Fukushima K."/>
        </authorList>
    </citation>
    <scope>NUCLEOTIDE SEQUENCE</scope>
    <source>
        <strain evidence="2">SING2019-196</strain>
    </source>
</reference>
<name>A0AAD3SJM2_NEPGR</name>
<evidence type="ECO:0000313" key="2">
    <source>
        <dbReference type="EMBL" id="GMH12040.1"/>
    </source>
</evidence>
<evidence type="ECO:0000256" key="1">
    <source>
        <dbReference type="SAM" id="Phobius"/>
    </source>
</evidence>
<keyword evidence="1" id="KW-0472">Membrane</keyword>
<dbReference type="Proteomes" id="UP001279734">
    <property type="component" value="Unassembled WGS sequence"/>
</dbReference>
<dbReference type="AlphaFoldDB" id="A0AAD3SJM2"/>
<protein>
    <submittedName>
        <fullName evidence="2">Uncharacterized protein</fullName>
    </submittedName>
</protein>
<dbReference type="EMBL" id="BSYO01000011">
    <property type="protein sequence ID" value="GMH12040.1"/>
    <property type="molecule type" value="Genomic_DNA"/>
</dbReference>
<proteinExistence type="predicted"/>
<feature type="transmembrane region" description="Helical" evidence="1">
    <location>
        <begin position="28"/>
        <end position="49"/>
    </location>
</feature>
<keyword evidence="3" id="KW-1185">Reference proteome</keyword>
<comment type="caution">
    <text evidence="2">The sequence shown here is derived from an EMBL/GenBank/DDBJ whole genome shotgun (WGS) entry which is preliminary data.</text>
</comment>
<accession>A0AAD3SJM2</accession>